<dbReference type="AlphaFoldDB" id="A0A0C9SRM2"/>
<dbReference type="InterPro" id="IPR036397">
    <property type="entry name" value="RNaseH_sf"/>
</dbReference>
<reference evidence="1 2" key="1">
    <citation type="submission" date="2014-06" db="EMBL/GenBank/DDBJ databases">
        <authorList>
            <consortium name="DOE Joint Genome Institute"/>
            <person name="Kuo A."/>
            <person name="Kohler A."/>
            <person name="Nagy L.G."/>
            <person name="Floudas D."/>
            <person name="Copeland A."/>
            <person name="Barry K.W."/>
            <person name="Cichocki N."/>
            <person name="Veneault-Fourrey C."/>
            <person name="LaButti K."/>
            <person name="Lindquist E.A."/>
            <person name="Lipzen A."/>
            <person name="Lundell T."/>
            <person name="Morin E."/>
            <person name="Murat C."/>
            <person name="Sun H."/>
            <person name="Tunlid A."/>
            <person name="Henrissat B."/>
            <person name="Grigoriev I.V."/>
            <person name="Hibbett D.S."/>
            <person name="Martin F."/>
            <person name="Nordberg H.P."/>
            <person name="Cantor M.N."/>
            <person name="Hua S.X."/>
        </authorList>
    </citation>
    <scope>NUCLEOTIDE SEQUENCE [LARGE SCALE GENOMIC DNA]</scope>
    <source>
        <strain evidence="1 2">ATCC 200175</strain>
    </source>
</reference>
<dbReference type="GO" id="GO:0003676">
    <property type="term" value="F:nucleic acid binding"/>
    <property type="evidence" value="ECO:0007669"/>
    <property type="project" value="InterPro"/>
</dbReference>
<sequence>MLRSCIGNSQKDWVSRLPAIEFAINLARSDSTGYAPFFLNTGRVPRAMIWNAPASEEYPSVHTFTQRMKQAVMAAHDSILESRVKQTRLANKKRQLCPFKEGDLVYLSTKNI</sequence>
<protein>
    <submittedName>
        <fullName evidence="1">Uncharacterized protein</fullName>
    </submittedName>
</protein>
<organism evidence="1 2">
    <name type="scientific">Paxillus involutus ATCC 200175</name>
    <dbReference type="NCBI Taxonomy" id="664439"/>
    <lineage>
        <taxon>Eukaryota</taxon>
        <taxon>Fungi</taxon>
        <taxon>Dikarya</taxon>
        <taxon>Basidiomycota</taxon>
        <taxon>Agaricomycotina</taxon>
        <taxon>Agaricomycetes</taxon>
        <taxon>Agaricomycetidae</taxon>
        <taxon>Boletales</taxon>
        <taxon>Paxilineae</taxon>
        <taxon>Paxillaceae</taxon>
        <taxon>Paxillus</taxon>
    </lineage>
</organism>
<evidence type="ECO:0000313" key="2">
    <source>
        <dbReference type="Proteomes" id="UP000053647"/>
    </source>
</evidence>
<dbReference type="EMBL" id="KN819403">
    <property type="protein sequence ID" value="KIJ10564.1"/>
    <property type="molecule type" value="Genomic_DNA"/>
</dbReference>
<dbReference type="HOGENOM" id="CLU_142395_1_0_1"/>
<keyword evidence="2" id="KW-1185">Reference proteome</keyword>
<gene>
    <name evidence="1" type="ORF">PAXINDRAFT_85855</name>
</gene>
<dbReference type="OrthoDB" id="2665613at2759"/>
<proteinExistence type="predicted"/>
<reference evidence="2" key="2">
    <citation type="submission" date="2015-01" db="EMBL/GenBank/DDBJ databases">
        <title>Evolutionary Origins and Diversification of the Mycorrhizal Mutualists.</title>
        <authorList>
            <consortium name="DOE Joint Genome Institute"/>
            <consortium name="Mycorrhizal Genomics Consortium"/>
            <person name="Kohler A."/>
            <person name="Kuo A."/>
            <person name="Nagy L.G."/>
            <person name="Floudas D."/>
            <person name="Copeland A."/>
            <person name="Barry K.W."/>
            <person name="Cichocki N."/>
            <person name="Veneault-Fourrey C."/>
            <person name="LaButti K."/>
            <person name="Lindquist E.A."/>
            <person name="Lipzen A."/>
            <person name="Lundell T."/>
            <person name="Morin E."/>
            <person name="Murat C."/>
            <person name="Riley R."/>
            <person name="Ohm R."/>
            <person name="Sun H."/>
            <person name="Tunlid A."/>
            <person name="Henrissat B."/>
            <person name="Grigoriev I.V."/>
            <person name="Hibbett D.S."/>
            <person name="Martin F."/>
        </authorList>
    </citation>
    <scope>NUCLEOTIDE SEQUENCE [LARGE SCALE GENOMIC DNA]</scope>
    <source>
        <strain evidence="2">ATCC 200175</strain>
    </source>
</reference>
<evidence type="ECO:0000313" key="1">
    <source>
        <dbReference type="EMBL" id="KIJ10564.1"/>
    </source>
</evidence>
<feature type="non-terminal residue" evidence="1">
    <location>
        <position position="112"/>
    </location>
</feature>
<name>A0A0C9SRM2_PAXIN</name>
<dbReference type="Proteomes" id="UP000053647">
    <property type="component" value="Unassembled WGS sequence"/>
</dbReference>
<dbReference type="Gene3D" id="3.30.420.10">
    <property type="entry name" value="Ribonuclease H-like superfamily/Ribonuclease H"/>
    <property type="match status" value="1"/>
</dbReference>
<accession>A0A0C9SRM2</accession>